<feature type="region of interest" description="Disordered" evidence="17">
    <location>
        <begin position="833"/>
        <end position="853"/>
    </location>
</feature>
<feature type="compositionally biased region" description="Polar residues" evidence="17">
    <location>
        <begin position="73"/>
        <end position="82"/>
    </location>
</feature>
<evidence type="ECO:0000256" key="7">
    <source>
        <dbReference type="ARBA" id="ARBA00022786"/>
    </source>
</evidence>
<dbReference type="CTD" id="26054"/>
<accession>A0A667HBP9</accession>
<dbReference type="PROSITE" id="PS50600">
    <property type="entry name" value="ULP_PROTEASE"/>
    <property type="match status" value="1"/>
</dbReference>
<keyword evidence="6" id="KW-0645">Protease</keyword>
<dbReference type="GeneID" id="115514126"/>
<keyword evidence="4" id="KW-1017">Isopeptide bond</keyword>
<dbReference type="FunFam" id="1.10.418.20:FF:000005">
    <property type="entry name" value="sentrin-specific protease 6 isoform X2"/>
    <property type="match status" value="1"/>
</dbReference>
<dbReference type="GO" id="GO:0070139">
    <property type="term" value="F:SUMO-specific endopeptidase activity"/>
    <property type="evidence" value="ECO:0007669"/>
    <property type="project" value="TreeGrafter"/>
</dbReference>
<reference evidence="19" key="1">
    <citation type="submission" date="2025-08" db="UniProtKB">
        <authorList>
            <consortium name="Ensembl"/>
        </authorList>
    </citation>
    <scope>IDENTIFICATION</scope>
</reference>
<feature type="region of interest" description="Disordered" evidence="17">
    <location>
        <begin position="1078"/>
        <end position="1107"/>
    </location>
</feature>
<evidence type="ECO:0000256" key="11">
    <source>
        <dbReference type="ARBA" id="ARBA00023242"/>
    </source>
</evidence>
<evidence type="ECO:0000256" key="12">
    <source>
        <dbReference type="ARBA" id="ARBA00058874"/>
    </source>
</evidence>
<evidence type="ECO:0000256" key="6">
    <source>
        <dbReference type="ARBA" id="ARBA00022670"/>
    </source>
</evidence>
<proteinExistence type="inferred from homology"/>
<feature type="compositionally biased region" description="Basic and acidic residues" evidence="17">
    <location>
        <begin position="186"/>
        <end position="195"/>
    </location>
</feature>
<dbReference type="Proteomes" id="UP000472241">
    <property type="component" value="Unplaced"/>
</dbReference>
<evidence type="ECO:0000256" key="2">
    <source>
        <dbReference type="ARBA" id="ARBA00004718"/>
    </source>
</evidence>
<keyword evidence="9" id="KW-0788">Thiol protease</keyword>
<dbReference type="Gene3D" id="3.40.395.10">
    <property type="entry name" value="Adenoviral Proteinase, Chain A"/>
    <property type="match status" value="1"/>
</dbReference>
<evidence type="ECO:0000256" key="5">
    <source>
        <dbReference type="ARBA" id="ARBA00022553"/>
    </source>
</evidence>
<evidence type="ECO:0000256" key="1">
    <source>
        <dbReference type="ARBA" id="ARBA00004123"/>
    </source>
</evidence>
<feature type="region of interest" description="Disordered" evidence="17">
    <location>
        <begin position="26"/>
        <end position="96"/>
    </location>
</feature>
<dbReference type="SUPFAM" id="SSF54001">
    <property type="entry name" value="Cysteine proteinases"/>
    <property type="match status" value="1"/>
</dbReference>
<sequence length="1107" mass="125013">MAAGKSGGSAGEITFLEALARSESKRDGGFKNNWSFDHGDESEGDTDKDEANLLSVGEDEDSETSKGKKLNRQSEIVSTSSGDPWKTCARRNKADSLKPLKGNPIGLNMLSNNKKLSENVQNASICSGTVVHGRRFQHANVQTSLVKTAAQRKEYPPHVQKFENNSVRLSRPQGVDRVTKKIEESESHLESEIKRKVPQKRHSSTYQSLSPLSPASKKCLTDIEDVQRNCRQAITLSESTGPLLRTSIHQNSGGQKSQNTALSSKKFYGNSLGKIPVDIIVNCDDSRQNYLQTNGKVILPRAKVAKLTNLKERKTSLSDLNDPIILSSDDDDDDNDRTNRRESISPQPADSACSSPAPSTGKVEAALNENICRVEHELRSIPADSELNTVTLPRKARMKDQFGNSIVNTPLKRRKVTSQETLVDPVSLSCQSSFDSVILNCRSIRVGTLFRLLIEPVIFCLDFIKIQLEEPENDPVGITLNTSDLTKCEWCNVRKLPVVFLQTIPAVYQKLSMQLQMNMEDKVWNDSKGINKLTNLEEQYIILIFQNGLDPQANMVFESIITDIGIKNNVSNFFAKIPFEEANSRLVACTRTYEESIKGSCGQKENKIKNVSLESKIQLKNKQEFQFFDDEEETGENHTIFMGPVEKLIVYPPPPAKGGISVTNEDLHCLSEGEFLNDVIIDFYLKYLVLEKLKKEEADRIHIFSSFFYKRLNQRERRNLHETTNLSIQQKRHGRVKTWTRHVDIFEKDFIFVPLNEAAHWFLAVVCFPGLEKPKYEPNPHYHENTVMQKCSTVEDSCISSPSASEMDSSQNSSAKPVIKKMLNKKHCIAGIDSSAEQEESDPHSRRNIGSMKCSLKKINHTASENEEPNKGESTCQKVVDRIKSENGLQNEYLNSMHHTDGLSKIRLNYSDESAEGSKMLEDELIDFSEDQDNQDDSSDDGFLADDNCNSEIGQWHLKPTICKQPCILLMDSLRGPSRSNVVKILREYLEVEWEVKKGSKRSFSKDVMKGSNPKVPQQNNFSDCGVYVLQYVESFFENPILNFELPMNLANWFPPPRMRTKREEIRNIILKLQEDQSKEKKKLKDTYSAETSLGEGTEQYVNSISD</sequence>
<evidence type="ECO:0000256" key="16">
    <source>
        <dbReference type="ARBA" id="ARBA00079020"/>
    </source>
</evidence>
<evidence type="ECO:0000259" key="18">
    <source>
        <dbReference type="PROSITE" id="PS50600"/>
    </source>
</evidence>
<dbReference type="GO" id="GO:0016926">
    <property type="term" value="P:protein desumoylation"/>
    <property type="evidence" value="ECO:0007669"/>
    <property type="project" value="TreeGrafter"/>
</dbReference>
<dbReference type="FunFam" id="3.30.310.130:FF:000001">
    <property type="entry name" value="sentrin-specific protease 6 isoform X1"/>
    <property type="match status" value="1"/>
</dbReference>
<comment type="function">
    <text evidence="12">Protease that deconjugates SUMO1, SUMO2 and SUMO3 from targeted proteins. Processes preferentially poly-SUMO2 and poly-SUMO3 chains, but does not efficiently process SUMO1, SUMO2 and SUMO3 precursors. Deconjugates SUMO1 from RXRA, leading to transcriptional activation. Involved in chromosome alignment and spindle assembly, by regulating the kinetochore CENPH-CENPI-CENPK complex. Desumoylates PML and CENPI, protecting them from degradation by the ubiquitin ligase RNF4, which targets polysumoylated proteins for proteasomal degradation. Also desumoylates RPA1, thus preventing recruitment of RAD51 to the DNA damage foci to initiate DNA repair through homologous recombination.</text>
</comment>
<evidence type="ECO:0000256" key="14">
    <source>
        <dbReference type="ARBA" id="ARBA00073899"/>
    </source>
</evidence>
<dbReference type="GO" id="GO:0090169">
    <property type="term" value="P:regulation of spindle assembly"/>
    <property type="evidence" value="ECO:0007669"/>
    <property type="project" value="TreeGrafter"/>
</dbReference>
<dbReference type="GO" id="GO:0005829">
    <property type="term" value="C:cytosol"/>
    <property type="evidence" value="ECO:0007669"/>
    <property type="project" value="UniProtKB-ARBA"/>
</dbReference>
<dbReference type="InterPro" id="IPR051947">
    <property type="entry name" value="Sentrin-specific_protease"/>
</dbReference>
<reference evidence="19" key="2">
    <citation type="submission" date="2025-09" db="UniProtKB">
        <authorList>
            <consortium name="Ensembl"/>
        </authorList>
    </citation>
    <scope>IDENTIFICATION</scope>
</reference>
<comment type="similarity">
    <text evidence="3">Belongs to the peptidase C48 family.</text>
</comment>
<dbReference type="GO" id="GO:0090234">
    <property type="term" value="P:regulation of kinetochore assembly"/>
    <property type="evidence" value="ECO:0007669"/>
    <property type="project" value="TreeGrafter"/>
</dbReference>
<comment type="subunit">
    <text evidence="13">Interacts with RXRA. Forms a complex with KAT5-TIP60 and UBE2I in response to UV irradiation. Interacts with RPA1 to maintain it in hyposumoylated state during S phase preventing DNA repair initiation.</text>
</comment>
<feature type="region of interest" description="Disordered" evidence="17">
    <location>
        <begin position="321"/>
        <end position="361"/>
    </location>
</feature>
<dbReference type="RefSeq" id="XP_030171721.1">
    <property type="nucleotide sequence ID" value="XM_030315861.1"/>
</dbReference>
<evidence type="ECO:0000313" key="19">
    <source>
        <dbReference type="Ensembl" id="ENSLCNP00005016962.1"/>
    </source>
</evidence>
<feature type="domain" description="Ubiquitin-like protease family profile" evidence="18">
    <location>
        <begin position="660"/>
        <end position="1036"/>
    </location>
</feature>
<evidence type="ECO:0000256" key="8">
    <source>
        <dbReference type="ARBA" id="ARBA00022801"/>
    </source>
</evidence>
<feature type="compositionally biased region" description="Low complexity" evidence="17">
    <location>
        <begin position="345"/>
        <end position="359"/>
    </location>
</feature>
<dbReference type="PANTHER" id="PTHR46896">
    <property type="entry name" value="SENTRIN-SPECIFIC PROTEASE"/>
    <property type="match status" value="1"/>
</dbReference>
<evidence type="ECO:0000313" key="20">
    <source>
        <dbReference type="Proteomes" id="UP000472241"/>
    </source>
</evidence>
<gene>
    <name evidence="19" type="primary">SENP6</name>
</gene>
<feature type="compositionally biased region" description="Basic and acidic residues" evidence="17">
    <location>
        <begin position="1078"/>
        <end position="1088"/>
    </location>
</feature>
<feature type="region of interest" description="Disordered" evidence="17">
    <location>
        <begin position="186"/>
        <end position="211"/>
    </location>
</feature>
<keyword evidence="10" id="KW-0832">Ubl conjugation</keyword>
<dbReference type="GO" id="GO:0005634">
    <property type="term" value="C:nucleus"/>
    <property type="evidence" value="ECO:0007669"/>
    <property type="project" value="UniProtKB-SubCell"/>
</dbReference>
<comment type="subcellular location">
    <subcellularLocation>
        <location evidence="1">Nucleus</location>
    </subcellularLocation>
</comment>
<dbReference type="FunFam" id="1.10.418.20:FF:000010">
    <property type="entry name" value="sentrin-specific protease 6 isoform X2"/>
    <property type="match status" value="1"/>
</dbReference>
<evidence type="ECO:0000256" key="4">
    <source>
        <dbReference type="ARBA" id="ARBA00022499"/>
    </source>
</evidence>
<dbReference type="Pfam" id="PF02902">
    <property type="entry name" value="Peptidase_C48"/>
    <property type="match status" value="2"/>
</dbReference>
<evidence type="ECO:0000256" key="15">
    <source>
        <dbReference type="ARBA" id="ARBA00077364"/>
    </source>
</evidence>
<dbReference type="Gene3D" id="1.10.418.20">
    <property type="match status" value="1"/>
</dbReference>
<evidence type="ECO:0000256" key="10">
    <source>
        <dbReference type="ARBA" id="ARBA00022843"/>
    </source>
</evidence>
<dbReference type="InterPro" id="IPR038765">
    <property type="entry name" value="Papain-like_cys_pep_sf"/>
</dbReference>
<keyword evidence="11" id="KW-0539">Nucleus</keyword>
<comment type="pathway">
    <text evidence="2">Protein modification; protein sumoylation.</text>
</comment>
<evidence type="ECO:0000256" key="17">
    <source>
        <dbReference type="SAM" id="MobiDB-lite"/>
    </source>
</evidence>
<dbReference type="Ensembl" id="ENSLCNT00005019033.1">
    <property type="protein sequence ID" value="ENSLCNP00005016962.1"/>
    <property type="gene ID" value="ENSLCNG00005011161.1"/>
</dbReference>
<dbReference type="GO" id="GO:0006508">
    <property type="term" value="P:proteolysis"/>
    <property type="evidence" value="ECO:0007669"/>
    <property type="project" value="UniProtKB-KW"/>
</dbReference>
<evidence type="ECO:0000256" key="3">
    <source>
        <dbReference type="ARBA" id="ARBA00005234"/>
    </source>
</evidence>
<evidence type="ECO:0000256" key="13">
    <source>
        <dbReference type="ARBA" id="ARBA00062458"/>
    </source>
</evidence>
<dbReference type="AlphaFoldDB" id="A0A667HBP9"/>
<evidence type="ECO:0000256" key="9">
    <source>
        <dbReference type="ARBA" id="ARBA00022807"/>
    </source>
</evidence>
<keyword evidence="7" id="KW-0833">Ubl conjugation pathway</keyword>
<dbReference type="FunFam" id="3.40.395.10:FF:000027">
    <property type="entry name" value="SUMO-specific peptidase 6"/>
    <property type="match status" value="1"/>
</dbReference>
<organism evidence="19 20">
    <name type="scientific">Lynx canadensis</name>
    <name type="common">Canada lynx</name>
    <name type="synonym">Felis canadensis</name>
    <dbReference type="NCBI Taxonomy" id="61383"/>
    <lineage>
        <taxon>Eukaryota</taxon>
        <taxon>Metazoa</taxon>
        <taxon>Chordata</taxon>
        <taxon>Craniata</taxon>
        <taxon>Vertebrata</taxon>
        <taxon>Euteleostomi</taxon>
        <taxon>Mammalia</taxon>
        <taxon>Eutheria</taxon>
        <taxon>Laurasiatheria</taxon>
        <taxon>Carnivora</taxon>
        <taxon>Feliformia</taxon>
        <taxon>Felidae</taxon>
        <taxon>Felinae</taxon>
        <taxon>Lynx</taxon>
    </lineage>
</organism>
<dbReference type="InterPro" id="IPR003653">
    <property type="entry name" value="Peptidase_C48_C"/>
</dbReference>
<dbReference type="PANTHER" id="PTHR46896:SF1">
    <property type="entry name" value="SENTRIN-SPECIFIC PROTEASE 6"/>
    <property type="match status" value="1"/>
</dbReference>
<protein>
    <recommendedName>
        <fullName evidence="14">Sentrin-specific protease 6</fullName>
    </recommendedName>
    <alternativeName>
        <fullName evidence="16">SUMO-1-specific protease 1</fullName>
    </alternativeName>
    <alternativeName>
        <fullName evidence="15">Sentrin/SUMO-specific protease SENP6</fullName>
    </alternativeName>
</protein>
<keyword evidence="8" id="KW-0378">Hydrolase</keyword>
<name>A0A667HBP9_LYNCA</name>
<dbReference type="FunFam" id="3.30.310.130:FF:000004">
    <property type="entry name" value="sentrin-specific protease 6 isoform X6"/>
    <property type="match status" value="1"/>
</dbReference>
<keyword evidence="20" id="KW-1185">Reference proteome</keyword>
<keyword evidence="5" id="KW-0597">Phosphoprotein</keyword>